<organism evidence="1 2">
    <name type="scientific">Perkinsus chesapeaki</name>
    <name type="common">Clam parasite</name>
    <name type="synonym">Perkinsus andrewsi</name>
    <dbReference type="NCBI Taxonomy" id="330153"/>
    <lineage>
        <taxon>Eukaryota</taxon>
        <taxon>Sar</taxon>
        <taxon>Alveolata</taxon>
        <taxon>Perkinsozoa</taxon>
        <taxon>Perkinsea</taxon>
        <taxon>Perkinsida</taxon>
        <taxon>Perkinsidae</taxon>
        <taxon>Perkinsus</taxon>
    </lineage>
</organism>
<keyword evidence="2" id="KW-1185">Reference proteome</keyword>
<comment type="caution">
    <text evidence="1">The sequence shown here is derived from an EMBL/GenBank/DDBJ whole genome shotgun (WGS) entry which is preliminary data.</text>
</comment>
<gene>
    <name evidence="1" type="ORF">FOL47_009471</name>
</gene>
<dbReference type="Proteomes" id="UP000591131">
    <property type="component" value="Unassembled WGS sequence"/>
</dbReference>
<name>A0A7J6L868_PERCH</name>
<evidence type="ECO:0000313" key="2">
    <source>
        <dbReference type="Proteomes" id="UP000591131"/>
    </source>
</evidence>
<reference evidence="1 2" key="1">
    <citation type="submission" date="2020-04" db="EMBL/GenBank/DDBJ databases">
        <title>Perkinsus chesapeaki whole genome sequence.</title>
        <authorList>
            <person name="Bogema D.R."/>
        </authorList>
    </citation>
    <scope>NUCLEOTIDE SEQUENCE [LARGE SCALE GENOMIC DNA]</scope>
    <source>
        <strain evidence="1">ATCC PRA-425</strain>
    </source>
</reference>
<dbReference type="AlphaFoldDB" id="A0A7J6L868"/>
<protein>
    <submittedName>
        <fullName evidence="1">Uncharacterized protein</fullName>
    </submittedName>
</protein>
<proteinExistence type="predicted"/>
<evidence type="ECO:0000313" key="1">
    <source>
        <dbReference type="EMBL" id="KAF4655360.1"/>
    </source>
</evidence>
<accession>A0A7J6L868</accession>
<sequence length="128" mass="14607">MLIAVTVIGQTVPDPMYLNDKYVRCAPFENAVVNSIEFFGNGSMELVRRREEARPQKYECVYGAQKIGNYIQVTVGGADCNALVRSFPNTLDYTFLIMRVIETSAGRRLVVMQKEDRVFYRLPFPPKC</sequence>
<dbReference type="EMBL" id="JAAPAO010000661">
    <property type="protein sequence ID" value="KAF4655360.1"/>
    <property type="molecule type" value="Genomic_DNA"/>
</dbReference>